<dbReference type="SMART" id="SM00225">
    <property type="entry name" value="BTB"/>
    <property type="match status" value="1"/>
</dbReference>
<evidence type="ECO:0000313" key="2">
    <source>
        <dbReference type="EMBL" id="TFK47038.1"/>
    </source>
</evidence>
<dbReference type="SUPFAM" id="SSF54695">
    <property type="entry name" value="POZ domain"/>
    <property type="match status" value="1"/>
</dbReference>
<evidence type="ECO:0000259" key="1">
    <source>
        <dbReference type="PROSITE" id="PS50097"/>
    </source>
</evidence>
<dbReference type="InterPro" id="IPR011333">
    <property type="entry name" value="SKP1/BTB/POZ_sf"/>
</dbReference>
<keyword evidence="3" id="KW-1185">Reference proteome</keyword>
<dbReference type="Pfam" id="PF00651">
    <property type="entry name" value="BTB"/>
    <property type="match status" value="1"/>
</dbReference>
<organism evidence="2 3">
    <name type="scientific">Heliocybe sulcata</name>
    <dbReference type="NCBI Taxonomy" id="5364"/>
    <lineage>
        <taxon>Eukaryota</taxon>
        <taxon>Fungi</taxon>
        <taxon>Dikarya</taxon>
        <taxon>Basidiomycota</taxon>
        <taxon>Agaricomycotina</taxon>
        <taxon>Agaricomycetes</taxon>
        <taxon>Gloeophyllales</taxon>
        <taxon>Gloeophyllaceae</taxon>
        <taxon>Heliocybe</taxon>
    </lineage>
</organism>
<proteinExistence type="predicted"/>
<dbReference type="Gene3D" id="3.30.710.10">
    <property type="entry name" value="Potassium Channel Kv1.1, Chain A"/>
    <property type="match status" value="1"/>
</dbReference>
<name>A0A5C3MTE1_9AGAM</name>
<dbReference type="InterPro" id="IPR000210">
    <property type="entry name" value="BTB/POZ_dom"/>
</dbReference>
<dbReference type="EMBL" id="ML213526">
    <property type="protein sequence ID" value="TFK47038.1"/>
    <property type="molecule type" value="Genomic_DNA"/>
</dbReference>
<dbReference type="STRING" id="5364.A0A5C3MTE1"/>
<protein>
    <recommendedName>
        <fullName evidence="1">BTB domain-containing protein</fullName>
    </recommendedName>
</protein>
<dbReference type="Proteomes" id="UP000305948">
    <property type="component" value="Unassembled WGS sequence"/>
</dbReference>
<dbReference type="AlphaFoldDB" id="A0A5C3MTE1"/>
<evidence type="ECO:0000313" key="3">
    <source>
        <dbReference type="Proteomes" id="UP000305948"/>
    </source>
</evidence>
<gene>
    <name evidence="2" type="ORF">OE88DRAFT_850946</name>
</gene>
<sequence>MSAFTRTDLWLSDGNIMLIAGSTRFKVHRSQLERHSEVFRDMFALPQPSCQETVDGCLPVVLYDSPADLFFLLRALYDGLYFMKAIANNFQAISAVLRLSTKYFIDHLRQHCISLLEADWPCTLAGWDHREKLATDPNSGRYTPRDLYPHPILVITLCTQLGLDHLLPAAYYDLSRYGPSKIASGIPASNQLPPTPLSEAVEATPLLLSRQDLVATFLGREAGQAYITTFIRDHLTHRPPAPDCASGPVSSSHPCLESFYFIQLNILRSVGGIAAGRDGDPLFTLAQAAEMLSRTDFSDGVSQCGLRICNACRAEFVVDVEKCRQRAWREVPGWFGLAAEKSQ</sequence>
<dbReference type="PROSITE" id="PS50097">
    <property type="entry name" value="BTB"/>
    <property type="match status" value="1"/>
</dbReference>
<reference evidence="2 3" key="1">
    <citation type="journal article" date="2019" name="Nat. Ecol. Evol.">
        <title>Megaphylogeny resolves global patterns of mushroom evolution.</title>
        <authorList>
            <person name="Varga T."/>
            <person name="Krizsan K."/>
            <person name="Foldi C."/>
            <person name="Dima B."/>
            <person name="Sanchez-Garcia M."/>
            <person name="Sanchez-Ramirez S."/>
            <person name="Szollosi G.J."/>
            <person name="Szarkandi J.G."/>
            <person name="Papp V."/>
            <person name="Albert L."/>
            <person name="Andreopoulos W."/>
            <person name="Angelini C."/>
            <person name="Antonin V."/>
            <person name="Barry K.W."/>
            <person name="Bougher N.L."/>
            <person name="Buchanan P."/>
            <person name="Buyck B."/>
            <person name="Bense V."/>
            <person name="Catcheside P."/>
            <person name="Chovatia M."/>
            <person name="Cooper J."/>
            <person name="Damon W."/>
            <person name="Desjardin D."/>
            <person name="Finy P."/>
            <person name="Geml J."/>
            <person name="Haridas S."/>
            <person name="Hughes K."/>
            <person name="Justo A."/>
            <person name="Karasinski D."/>
            <person name="Kautmanova I."/>
            <person name="Kiss B."/>
            <person name="Kocsube S."/>
            <person name="Kotiranta H."/>
            <person name="LaButti K.M."/>
            <person name="Lechner B.E."/>
            <person name="Liimatainen K."/>
            <person name="Lipzen A."/>
            <person name="Lukacs Z."/>
            <person name="Mihaltcheva S."/>
            <person name="Morgado L.N."/>
            <person name="Niskanen T."/>
            <person name="Noordeloos M.E."/>
            <person name="Ohm R.A."/>
            <person name="Ortiz-Santana B."/>
            <person name="Ovrebo C."/>
            <person name="Racz N."/>
            <person name="Riley R."/>
            <person name="Savchenko A."/>
            <person name="Shiryaev A."/>
            <person name="Soop K."/>
            <person name="Spirin V."/>
            <person name="Szebenyi C."/>
            <person name="Tomsovsky M."/>
            <person name="Tulloss R.E."/>
            <person name="Uehling J."/>
            <person name="Grigoriev I.V."/>
            <person name="Vagvolgyi C."/>
            <person name="Papp T."/>
            <person name="Martin F.M."/>
            <person name="Miettinen O."/>
            <person name="Hibbett D.S."/>
            <person name="Nagy L.G."/>
        </authorList>
    </citation>
    <scope>NUCLEOTIDE SEQUENCE [LARGE SCALE GENOMIC DNA]</scope>
    <source>
        <strain evidence="2 3">OMC1185</strain>
    </source>
</reference>
<accession>A0A5C3MTE1</accession>
<feature type="domain" description="BTB" evidence="1">
    <location>
        <begin position="14"/>
        <end position="85"/>
    </location>
</feature>
<dbReference type="OrthoDB" id="3220652at2759"/>